<dbReference type="SUPFAM" id="SSF109854">
    <property type="entry name" value="DinB/YfiT-like putative metalloenzymes"/>
    <property type="match status" value="1"/>
</dbReference>
<dbReference type="InterPro" id="IPR017517">
    <property type="entry name" value="Maleyloyr_isom"/>
</dbReference>
<evidence type="ECO:0000313" key="2">
    <source>
        <dbReference type="EMBL" id="MTD58388.1"/>
    </source>
</evidence>
<evidence type="ECO:0000259" key="1">
    <source>
        <dbReference type="Pfam" id="PF11716"/>
    </source>
</evidence>
<reference evidence="2 3" key="1">
    <citation type="submission" date="2019-11" db="EMBL/GenBank/DDBJ databases">
        <title>Draft genome of Amycolatopsis RM579.</title>
        <authorList>
            <person name="Duangmal K."/>
            <person name="Mingma R."/>
        </authorList>
    </citation>
    <scope>NUCLEOTIDE SEQUENCE [LARGE SCALE GENOMIC DNA]</scope>
    <source>
        <strain evidence="2 3">RM579</strain>
    </source>
</reference>
<evidence type="ECO:0000313" key="3">
    <source>
        <dbReference type="Proteomes" id="UP000440096"/>
    </source>
</evidence>
<name>A0A6N7Z9H0_9PSEU</name>
<dbReference type="GO" id="GO:0046872">
    <property type="term" value="F:metal ion binding"/>
    <property type="evidence" value="ECO:0007669"/>
    <property type="project" value="InterPro"/>
</dbReference>
<dbReference type="InterPro" id="IPR017520">
    <property type="entry name" value="CHP03086"/>
</dbReference>
<dbReference type="NCBIfam" id="TIGR03086">
    <property type="entry name" value="TIGR03086 family metal-binding protein"/>
    <property type="match status" value="1"/>
</dbReference>
<dbReference type="Proteomes" id="UP000440096">
    <property type="component" value="Unassembled WGS sequence"/>
</dbReference>
<dbReference type="AlphaFoldDB" id="A0A6N7Z9H0"/>
<dbReference type="InterPro" id="IPR024344">
    <property type="entry name" value="MDMPI_metal-binding"/>
</dbReference>
<dbReference type="Pfam" id="PF11716">
    <property type="entry name" value="MDMPI_N"/>
    <property type="match status" value="1"/>
</dbReference>
<feature type="domain" description="Mycothiol-dependent maleylpyruvate isomerase metal-binding" evidence="1">
    <location>
        <begin position="21"/>
        <end position="133"/>
    </location>
</feature>
<dbReference type="InterPro" id="IPR034660">
    <property type="entry name" value="DinB/YfiT-like"/>
</dbReference>
<comment type="caution">
    <text evidence="2">The sequence shown here is derived from an EMBL/GenBank/DDBJ whole genome shotgun (WGS) entry which is preliminary data.</text>
</comment>
<gene>
    <name evidence="2" type="ORF">GKO32_31050</name>
</gene>
<organism evidence="2 3">
    <name type="scientific">Amycolatopsis pithecellobii</name>
    <dbReference type="NCBI Taxonomy" id="664692"/>
    <lineage>
        <taxon>Bacteria</taxon>
        <taxon>Bacillati</taxon>
        <taxon>Actinomycetota</taxon>
        <taxon>Actinomycetes</taxon>
        <taxon>Pseudonocardiales</taxon>
        <taxon>Pseudonocardiaceae</taxon>
        <taxon>Amycolatopsis</taxon>
    </lineage>
</organism>
<dbReference type="Gene3D" id="1.20.120.450">
    <property type="entry name" value="dinb family like domain"/>
    <property type="match status" value="1"/>
</dbReference>
<dbReference type="NCBIfam" id="TIGR03083">
    <property type="entry name" value="maleylpyruvate isomerase family mycothiol-dependent enzyme"/>
    <property type="match status" value="1"/>
</dbReference>
<protein>
    <submittedName>
        <fullName evidence="2">TIGR03086 family protein</fullName>
    </submittedName>
</protein>
<keyword evidence="3" id="KW-1185">Reference proteome</keyword>
<accession>A0A6N7Z9H0</accession>
<dbReference type="RefSeq" id="WP_154760476.1">
    <property type="nucleotide sequence ID" value="NZ_WMBA01000067.1"/>
</dbReference>
<proteinExistence type="predicted"/>
<sequence>MIDEGAAALVSGIGLLERAINYMLGSLHLVTPALLSRPTPCRDWDLRELLAHLDDSLLALHEAADLGQVTLDAAEFARADPVAAVKNRAGHLLAAWSAASVPGTVAVSGSPLTAGILTSAGAVEVAVHGWDVAQACGHHRPLPEALAEELLDLAPFFIADHDRPGRFEPPLLVSPLASANDRLLAFTGRNA</sequence>
<dbReference type="OrthoDB" id="5185819at2"/>
<dbReference type="EMBL" id="WMBA01000067">
    <property type="protein sequence ID" value="MTD58388.1"/>
    <property type="molecule type" value="Genomic_DNA"/>
</dbReference>